<keyword evidence="1" id="KW-0732">Signal</keyword>
<dbReference type="AlphaFoldDB" id="A0A521B9N4"/>
<organism evidence="2 3">
    <name type="scientific">Chryseobacterium rhizoplanae</name>
    <dbReference type="NCBI Taxonomy" id="1609531"/>
    <lineage>
        <taxon>Bacteria</taxon>
        <taxon>Pseudomonadati</taxon>
        <taxon>Bacteroidota</taxon>
        <taxon>Flavobacteriia</taxon>
        <taxon>Flavobacteriales</taxon>
        <taxon>Weeksellaceae</taxon>
        <taxon>Chryseobacterium group</taxon>
        <taxon>Chryseobacterium</taxon>
    </lineage>
</organism>
<gene>
    <name evidence="2" type="ORF">SAMN06265171_101819</name>
</gene>
<accession>A0A521B9N4</accession>
<protein>
    <recommendedName>
        <fullName evidence="4">YD repeat-containing protein</fullName>
    </recommendedName>
</protein>
<reference evidence="2 3" key="1">
    <citation type="submission" date="2017-05" db="EMBL/GenBank/DDBJ databases">
        <authorList>
            <person name="Varghese N."/>
            <person name="Submissions S."/>
        </authorList>
    </citation>
    <scope>NUCLEOTIDE SEQUENCE [LARGE SCALE GENOMIC DNA]</scope>
    <source>
        <strain evidence="2 3">DSM 29371</strain>
    </source>
</reference>
<dbReference type="EMBL" id="FXTC01000001">
    <property type="protein sequence ID" value="SMO43814.1"/>
    <property type="molecule type" value="Genomic_DNA"/>
</dbReference>
<evidence type="ECO:0000313" key="3">
    <source>
        <dbReference type="Proteomes" id="UP000316916"/>
    </source>
</evidence>
<proteinExistence type="predicted"/>
<dbReference type="RefSeq" id="WP_142716801.1">
    <property type="nucleotide sequence ID" value="NZ_FXTC01000001.1"/>
</dbReference>
<dbReference type="Proteomes" id="UP000316916">
    <property type="component" value="Unassembled WGS sequence"/>
</dbReference>
<keyword evidence="3" id="KW-1185">Reference proteome</keyword>
<feature type="signal peptide" evidence="1">
    <location>
        <begin position="1"/>
        <end position="18"/>
    </location>
</feature>
<evidence type="ECO:0000313" key="2">
    <source>
        <dbReference type="EMBL" id="SMO43814.1"/>
    </source>
</evidence>
<evidence type="ECO:0000256" key="1">
    <source>
        <dbReference type="SAM" id="SignalP"/>
    </source>
</evidence>
<feature type="chain" id="PRO_5022236934" description="YD repeat-containing protein" evidence="1">
    <location>
        <begin position="19"/>
        <end position="1022"/>
    </location>
</feature>
<evidence type="ECO:0008006" key="4">
    <source>
        <dbReference type="Google" id="ProtNLM"/>
    </source>
</evidence>
<sequence length="1022" mass="113812">MKKIYVSLALLVAAQVMSQQPSRALQSVEIKSPQSYAFEKYGNITTNLYTGTLDLKIPIFSIPASGNNNIDLILSYDSSGFLPHKKSDNAGMGWTMLAGGRITRTLNRLPDEYQGNPTSSNTSPFDSGADLHGFLTGVRLNPYTNTQIYNLNSGAGGLNGLDWRLGTVNNGYEGEPDIFSFNALGLSGKFIIGNDGNVLVESDDPNIKVDLSGMVSYGGKGFCKPPDQTIVITDGQGNKYTFGGDFSKYEISYSLADPGFSKDNWFNGFPYISSFSLSKVELVNGQVISFGYVQDTLGSDFCSLTTDWSDFENNPKVLNFEGYFQDGARIDEWTNCPGGMISCVNASSSTPSSRESFALVKRSLLESITYGTQQIKINYKDVGYPIAHYDGQANADYVNEYVIDNIQLFDNTRLIQNNIFAYDDLGGTNKRPFLKSITAQQSNQVYRFEYYNTSNLPKYVTKGIDHWGYWNGNDNNINLAPYDTYNTATGDYTLNNTYRDPNAQKFDVGLLSKITYPTKGYSVFEYESPAYGKRVERTSASSFLPTLTNNAGFIGGARIKKQYDYSENGGIINNKEYKYTTSLTETASSGILMNWPRYIYYFEFNTPSSTQKLFIKSSSNVQRNSMDSYNIGYSKVFEVIAGKGYTEYDFTNYSDFPDILNPDTNNIKEYTSGNVPASPLNLYKNFGNLYGIDRSILRGKLKTETIYPEGAAAPLRKTEYTYNDNIDYNPNTLKDNNNYVTFNHLTGVWVQGYKRYMNSSSTKKKIVTDFLNNAPLITTTDYLYNSNLHLNRTGENNITASNTSILQSFSYAQDINNSLMVSKNMTGIPLITEVKQDNKTISKVETAYPVSLPTPQTGALMLPLSEKSFDLQTITGTASQVLYDKYDPKGNLLQYTTKEGVPVAIVWGYNQTKPIAKIEGVTYDQIANLGILPAIVTASDEDASDPTKEGLLILALNNFRKHAGLANFQVTTYTHNPSIGVTTITPSTGIMENYIYDNANRLEKIIDVNGNILKEFKYNYKN</sequence>
<name>A0A521B9N4_9FLAO</name>